<accession>A0A4S4KXS3</accession>
<sequence>MPATPPIPLVQRAFVQPVAGGEANLVHDHPVARPSSLQPGQSLVKLSHAGVCHTDLGIKRNQFPNTPKPYLVGGHEGVGIVVAIGDHTVSNKIKVGQRVGIKYLARACLSCEMCLKGLEGHCAEYKTTGYDFDGTFCEYTVAYVDMVTSIPDELESGDAAVIMCAGVTVYSALLQSNTHIGDWIVILGAGGGLGHLAVQYAVAMGLRVVAVDTGLVKRDFCLSLGSEAWLDFKESSNLVSDIREMTQGGAHAVLVVAGGEAAYTTAAMYLRETGTLLVVGLPPGAILSIPVLLVAARGLTIRGVFLGSRQQAVEAVNIAATGRVKCTYTIRGLSELNDVYAEMEKGRIIGRVVLDITK</sequence>
<evidence type="ECO:0000256" key="4">
    <source>
        <dbReference type="ARBA" id="ARBA00022723"/>
    </source>
</evidence>
<comment type="similarity">
    <text evidence="2">Belongs to the zinc-containing alcohol dehydrogenase family.</text>
</comment>
<dbReference type="CDD" id="cd08297">
    <property type="entry name" value="CAD3"/>
    <property type="match status" value="1"/>
</dbReference>
<evidence type="ECO:0000256" key="5">
    <source>
        <dbReference type="ARBA" id="ARBA00022833"/>
    </source>
</evidence>
<dbReference type="OrthoDB" id="1879366at2759"/>
<proteinExistence type="inferred from homology"/>
<comment type="cofactor">
    <cofactor evidence="1">
        <name>Zn(2+)</name>
        <dbReference type="ChEBI" id="CHEBI:29105"/>
    </cofactor>
</comment>
<dbReference type="Gene3D" id="3.90.180.10">
    <property type="entry name" value="Medium-chain alcohol dehydrogenases, catalytic domain"/>
    <property type="match status" value="1"/>
</dbReference>
<name>A0A4S4KXS3_9AGAM</name>
<dbReference type="PANTHER" id="PTHR42940:SF3">
    <property type="entry name" value="ALCOHOL DEHYDROGENASE 1-RELATED"/>
    <property type="match status" value="1"/>
</dbReference>
<dbReference type="Pfam" id="PF00107">
    <property type="entry name" value="ADH_zinc_N"/>
    <property type="match status" value="1"/>
</dbReference>
<dbReference type="EC" id="1.1.1.1" evidence="3"/>
<dbReference type="GO" id="GO:0046872">
    <property type="term" value="F:metal ion binding"/>
    <property type="evidence" value="ECO:0007669"/>
    <property type="project" value="UniProtKB-KW"/>
</dbReference>
<dbReference type="InterPro" id="IPR013149">
    <property type="entry name" value="ADH-like_C"/>
</dbReference>
<dbReference type="InterPro" id="IPR020843">
    <property type="entry name" value="ER"/>
</dbReference>
<gene>
    <name evidence="9" type="ORF">EW145_g6090</name>
</gene>
<dbReference type="EMBL" id="SGPK01000427">
    <property type="protein sequence ID" value="THH03682.1"/>
    <property type="molecule type" value="Genomic_DNA"/>
</dbReference>
<dbReference type="FunFam" id="3.40.50.720:FF:000039">
    <property type="entry name" value="Alcohol dehydrogenase AdhP"/>
    <property type="match status" value="1"/>
</dbReference>
<dbReference type="PANTHER" id="PTHR42940">
    <property type="entry name" value="ALCOHOL DEHYDROGENASE 1-RELATED"/>
    <property type="match status" value="1"/>
</dbReference>
<dbReference type="Pfam" id="PF08240">
    <property type="entry name" value="ADH_N"/>
    <property type="match status" value="1"/>
</dbReference>
<dbReference type="InterPro" id="IPR011032">
    <property type="entry name" value="GroES-like_sf"/>
</dbReference>
<dbReference type="AlphaFoldDB" id="A0A4S4KXS3"/>
<protein>
    <recommendedName>
        <fullName evidence="3">alcohol dehydrogenase</fullName>
        <ecNumber evidence="3">1.1.1.1</ecNumber>
    </recommendedName>
</protein>
<dbReference type="Proteomes" id="UP000308199">
    <property type="component" value="Unassembled WGS sequence"/>
</dbReference>
<comment type="caution">
    <text evidence="9">The sequence shown here is derived from an EMBL/GenBank/DDBJ whole genome shotgun (WGS) entry which is preliminary data.</text>
</comment>
<evidence type="ECO:0000256" key="2">
    <source>
        <dbReference type="ARBA" id="ARBA00008072"/>
    </source>
</evidence>
<dbReference type="Gene3D" id="3.40.50.720">
    <property type="entry name" value="NAD(P)-binding Rossmann-like Domain"/>
    <property type="match status" value="1"/>
</dbReference>
<dbReference type="InterPro" id="IPR036291">
    <property type="entry name" value="NAD(P)-bd_dom_sf"/>
</dbReference>
<keyword evidence="6" id="KW-0560">Oxidoreductase</keyword>
<dbReference type="SMART" id="SM00829">
    <property type="entry name" value="PKS_ER"/>
    <property type="match status" value="1"/>
</dbReference>
<dbReference type="InterPro" id="IPR013154">
    <property type="entry name" value="ADH-like_N"/>
</dbReference>
<evidence type="ECO:0000313" key="9">
    <source>
        <dbReference type="EMBL" id="THH03682.1"/>
    </source>
</evidence>
<reference evidence="9 10" key="1">
    <citation type="submission" date="2019-02" db="EMBL/GenBank/DDBJ databases">
        <title>Genome sequencing of the rare red list fungi Phellinidium pouzarii.</title>
        <authorList>
            <person name="Buettner E."/>
            <person name="Kellner H."/>
        </authorList>
    </citation>
    <scope>NUCLEOTIDE SEQUENCE [LARGE SCALE GENOMIC DNA]</scope>
    <source>
        <strain evidence="9 10">DSM 108285</strain>
    </source>
</reference>
<keyword evidence="4" id="KW-0479">Metal-binding</keyword>
<dbReference type="GO" id="GO:0004022">
    <property type="term" value="F:alcohol dehydrogenase (NAD+) activity"/>
    <property type="evidence" value="ECO:0007669"/>
    <property type="project" value="UniProtKB-EC"/>
</dbReference>
<evidence type="ECO:0000256" key="6">
    <source>
        <dbReference type="ARBA" id="ARBA00023002"/>
    </source>
</evidence>
<dbReference type="SUPFAM" id="SSF51735">
    <property type="entry name" value="NAD(P)-binding Rossmann-fold domains"/>
    <property type="match status" value="1"/>
</dbReference>
<evidence type="ECO:0000256" key="3">
    <source>
        <dbReference type="ARBA" id="ARBA00013190"/>
    </source>
</evidence>
<keyword evidence="5" id="KW-0862">Zinc</keyword>
<evidence type="ECO:0000313" key="10">
    <source>
        <dbReference type="Proteomes" id="UP000308199"/>
    </source>
</evidence>
<organism evidence="9 10">
    <name type="scientific">Phellinidium pouzarii</name>
    <dbReference type="NCBI Taxonomy" id="167371"/>
    <lineage>
        <taxon>Eukaryota</taxon>
        <taxon>Fungi</taxon>
        <taxon>Dikarya</taxon>
        <taxon>Basidiomycota</taxon>
        <taxon>Agaricomycotina</taxon>
        <taxon>Agaricomycetes</taxon>
        <taxon>Hymenochaetales</taxon>
        <taxon>Hymenochaetaceae</taxon>
        <taxon>Phellinidium</taxon>
    </lineage>
</organism>
<keyword evidence="7" id="KW-0520">NAD</keyword>
<evidence type="ECO:0000256" key="1">
    <source>
        <dbReference type="ARBA" id="ARBA00001947"/>
    </source>
</evidence>
<dbReference type="SUPFAM" id="SSF50129">
    <property type="entry name" value="GroES-like"/>
    <property type="match status" value="1"/>
</dbReference>
<evidence type="ECO:0000256" key="7">
    <source>
        <dbReference type="ARBA" id="ARBA00023027"/>
    </source>
</evidence>
<evidence type="ECO:0000259" key="8">
    <source>
        <dbReference type="SMART" id="SM00829"/>
    </source>
</evidence>
<feature type="domain" description="Enoyl reductase (ER)" evidence="8">
    <location>
        <begin position="21"/>
        <end position="354"/>
    </location>
</feature>
<keyword evidence="10" id="KW-1185">Reference proteome</keyword>
<dbReference type="GO" id="GO:0005737">
    <property type="term" value="C:cytoplasm"/>
    <property type="evidence" value="ECO:0007669"/>
    <property type="project" value="TreeGrafter"/>
</dbReference>